<keyword evidence="6" id="KW-1185">Reference proteome</keyword>
<dbReference type="Gene3D" id="3.40.50.720">
    <property type="entry name" value="NAD(P)-binding Rossmann-like Domain"/>
    <property type="match status" value="1"/>
</dbReference>
<dbReference type="PANTHER" id="PTHR43490:SF99">
    <property type="entry name" value="SHORT-CHAIN DEHYDROGENASE_REDUCTASE"/>
    <property type="match status" value="1"/>
</dbReference>
<dbReference type="PRINTS" id="PR00081">
    <property type="entry name" value="GDHRDH"/>
</dbReference>
<dbReference type="InterPro" id="IPR036291">
    <property type="entry name" value="NAD(P)-bd_dom_sf"/>
</dbReference>
<dbReference type="RefSeq" id="WP_165268681.1">
    <property type="nucleotide sequence ID" value="NZ_JAAKZY010000254.1"/>
</dbReference>
<dbReference type="InterPro" id="IPR002347">
    <property type="entry name" value="SDR_fam"/>
</dbReference>
<gene>
    <name evidence="5" type="ORF">G5C60_43930</name>
</gene>
<organism evidence="5 6">
    <name type="scientific">Streptomyces scabichelini</name>
    <dbReference type="NCBI Taxonomy" id="2711217"/>
    <lineage>
        <taxon>Bacteria</taxon>
        <taxon>Bacillati</taxon>
        <taxon>Actinomycetota</taxon>
        <taxon>Actinomycetes</taxon>
        <taxon>Kitasatosporales</taxon>
        <taxon>Streptomycetaceae</taxon>
        <taxon>Streptomyces</taxon>
    </lineage>
</organism>
<keyword evidence="2" id="KW-0521">NADP</keyword>
<comment type="similarity">
    <text evidence="1 4">Belongs to the short-chain dehydrogenases/reductases (SDR) family.</text>
</comment>
<evidence type="ECO:0000256" key="3">
    <source>
        <dbReference type="ARBA" id="ARBA00023002"/>
    </source>
</evidence>
<proteinExistence type="inferred from homology"/>
<dbReference type="PRINTS" id="PR00080">
    <property type="entry name" value="SDRFAMILY"/>
</dbReference>
<evidence type="ECO:0000256" key="4">
    <source>
        <dbReference type="RuleBase" id="RU000363"/>
    </source>
</evidence>
<comment type="caution">
    <text evidence="5">The sequence shown here is derived from an EMBL/GenBank/DDBJ whole genome shotgun (WGS) entry which is preliminary data.</text>
</comment>
<dbReference type="AlphaFoldDB" id="A0A6G4VJU6"/>
<dbReference type="Proteomes" id="UP000472335">
    <property type="component" value="Unassembled WGS sequence"/>
</dbReference>
<accession>A0A6G4VJU6</accession>
<evidence type="ECO:0000313" key="5">
    <source>
        <dbReference type="EMBL" id="NGO14366.1"/>
    </source>
</evidence>
<dbReference type="EMBL" id="JAAKZY010000254">
    <property type="protein sequence ID" value="NGO14366.1"/>
    <property type="molecule type" value="Genomic_DNA"/>
</dbReference>
<keyword evidence="3" id="KW-0560">Oxidoreductase</keyword>
<evidence type="ECO:0000256" key="1">
    <source>
        <dbReference type="ARBA" id="ARBA00006484"/>
    </source>
</evidence>
<dbReference type="GO" id="GO:0016491">
    <property type="term" value="F:oxidoreductase activity"/>
    <property type="evidence" value="ECO:0007669"/>
    <property type="project" value="UniProtKB-KW"/>
</dbReference>
<dbReference type="Pfam" id="PF00106">
    <property type="entry name" value="adh_short"/>
    <property type="match status" value="1"/>
</dbReference>
<dbReference type="PANTHER" id="PTHR43490">
    <property type="entry name" value="(+)-NEOMENTHOL DEHYDROGENASE"/>
    <property type="match status" value="1"/>
</dbReference>
<evidence type="ECO:0000256" key="2">
    <source>
        <dbReference type="ARBA" id="ARBA00022857"/>
    </source>
</evidence>
<reference evidence="5 6" key="1">
    <citation type="submission" date="2020-02" db="EMBL/GenBank/DDBJ databases">
        <title>Whole-genome analyses of novel actinobacteria.</title>
        <authorList>
            <person name="Sahin N."/>
            <person name="Gencbay T."/>
        </authorList>
    </citation>
    <scope>NUCLEOTIDE SEQUENCE [LARGE SCALE GENOMIC DNA]</scope>
    <source>
        <strain evidence="5 6">HC44</strain>
    </source>
</reference>
<evidence type="ECO:0000313" key="6">
    <source>
        <dbReference type="Proteomes" id="UP000472335"/>
    </source>
</evidence>
<name>A0A6G4VJU6_9ACTN</name>
<sequence length="227" mass="23578">MSTILITGANRGIGYETARALIAEGHTVWLGCRDKARGERAAGELGGKFVLLDVTDDASAQAAAAAIGQLDVLINNAGLLEPPTHIGDLTSELVHRIFDTNVFGVVRVTTAFLPLLAESAQPTVVNVTSSIGSLAKSADPNDEFTAYPQDVYRASKAALNMFTVQYAKAYPAVRINCVDPGLTATDMMGGQVGQPVAQAAAIVSRVALLGPDGPTGQFLGADGVVPW</sequence>
<protein>
    <submittedName>
        <fullName evidence="5">SDR family NAD(P)-dependent oxidoreductase</fullName>
    </submittedName>
</protein>
<dbReference type="SUPFAM" id="SSF51735">
    <property type="entry name" value="NAD(P)-binding Rossmann-fold domains"/>
    <property type="match status" value="1"/>
</dbReference>